<accession>A0A5A9P5V9</accession>
<evidence type="ECO:0000256" key="4">
    <source>
        <dbReference type="ARBA" id="ARBA00022729"/>
    </source>
</evidence>
<evidence type="ECO:0000256" key="11">
    <source>
        <dbReference type="SAM" id="SignalP"/>
    </source>
</evidence>
<evidence type="ECO:0000256" key="5">
    <source>
        <dbReference type="ARBA" id="ARBA00023180"/>
    </source>
</evidence>
<comment type="subcellular location">
    <subcellularLocation>
        <location evidence="1">Secreted</location>
    </subcellularLocation>
</comment>
<evidence type="ECO:0000256" key="3">
    <source>
        <dbReference type="ARBA" id="ARBA00022525"/>
    </source>
</evidence>
<feature type="domain" description="Serpin" evidence="12">
    <location>
        <begin position="48"/>
        <end position="409"/>
    </location>
</feature>
<gene>
    <name evidence="13" type="ORF">E1301_Tti009885</name>
</gene>
<keyword evidence="14" id="KW-1185">Reference proteome</keyword>
<reference evidence="13 14" key="1">
    <citation type="journal article" date="2019" name="Mol. Ecol. Resour.">
        <title>Chromosome-level genome assembly of Triplophysa tibetana, a fish adapted to the harsh high-altitude environment of the Tibetan Plateau.</title>
        <authorList>
            <person name="Yang X."/>
            <person name="Liu H."/>
            <person name="Ma Z."/>
            <person name="Zou Y."/>
            <person name="Zou M."/>
            <person name="Mao Y."/>
            <person name="Li X."/>
            <person name="Wang H."/>
            <person name="Chen T."/>
            <person name="Wang W."/>
            <person name="Yang R."/>
        </authorList>
    </citation>
    <scope>NUCLEOTIDE SEQUENCE [LARGE SCALE GENOMIC DNA]</scope>
    <source>
        <strain evidence="13">TTIB1903HZAU</strain>
        <tissue evidence="13">Muscle</tissue>
    </source>
</reference>
<sequence>MEVNIICLWICALIVANPIVHGNQETSESSLVGEKLLSFLRMNNDFAFQLYKKLVEMPNYQSKNIFFSPFSVSMALSELTLGAGGDTKQQLLNGIGYNSSLFSTEEMHQLFHSLLEDIGQRTGVNVDAGTALYLSDKFKPIPEFFEKMKEFYHSEGFEVNFSDKETVDKINTYVKEKTHGKIDKAVEDLDADTLMFLLTYIYFKGKWDLPFNPNSTRKDKFYVDSETTIPVKFMHQYEFVKVHYDRDLFAKILCLDYNDSFSMMLAVPEYGPLIKNLTYLEEEISTEHITKWMRAVAKRKADIYVPKLSLKTSYSLKDILKEMGMTDLFTTKADFSGISEDRMMISKVEHQASLDIDEEGTTAAAVTTVQFRPMSYNPLKILSFNKPFMIFIIDQKNYNILFIGRIMNPVEKQT</sequence>
<keyword evidence="3" id="KW-0964">Secreted</keyword>
<dbReference type="InterPro" id="IPR042178">
    <property type="entry name" value="Serpin_sf_1"/>
</dbReference>
<evidence type="ECO:0000256" key="2">
    <source>
        <dbReference type="ARBA" id="ARBA00009500"/>
    </source>
</evidence>
<evidence type="ECO:0000256" key="6">
    <source>
        <dbReference type="ARBA" id="ARBA00037352"/>
    </source>
</evidence>
<dbReference type="InterPro" id="IPR023796">
    <property type="entry name" value="Serpin_dom"/>
</dbReference>
<comment type="similarity">
    <text evidence="2 10">Belongs to the serpin family.</text>
</comment>
<dbReference type="InterPro" id="IPR000215">
    <property type="entry name" value="Serpin_fam"/>
</dbReference>
<dbReference type="EMBL" id="SOYY01000009">
    <property type="protein sequence ID" value="KAA0717035.1"/>
    <property type="molecule type" value="Genomic_DNA"/>
</dbReference>
<keyword evidence="4 11" id="KW-0732">Signal</keyword>
<evidence type="ECO:0000313" key="14">
    <source>
        <dbReference type="Proteomes" id="UP000324632"/>
    </source>
</evidence>
<keyword evidence="5" id="KW-0325">Glycoprotein</keyword>
<comment type="caution">
    <text evidence="13">The sequence shown here is derived from an EMBL/GenBank/DDBJ whole genome shotgun (WGS) entry which is preliminary data.</text>
</comment>
<dbReference type="Gene3D" id="3.30.497.10">
    <property type="entry name" value="Antithrombin, subunit I, domain 2"/>
    <property type="match status" value="1"/>
</dbReference>
<feature type="chain" id="PRO_5022995670" description="Thyroxine-binding globulin" evidence="11">
    <location>
        <begin position="23"/>
        <end position="414"/>
    </location>
</feature>
<evidence type="ECO:0000256" key="7">
    <source>
        <dbReference type="ARBA" id="ARBA00039512"/>
    </source>
</evidence>
<dbReference type="PROSITE" id="PS00284">
    <property type="entry name" value="SERPIN"/>
    <property type="match status" value="1"/>
</dbReference>
<evidence type="ECO:0000256" key="8">
    <source>
        <dbReference type="ARBA" id="ARBA00042967"/>
    </source>
</evidence>
<evidence type="ECO:0000256" key="1">
    <source>
        <dbReference type="ARBA" id="ARBA00004613"/>
    </source>
</evidence>
<dbReference type="PANTHER" id="PTHR11461:SF375">
    <property type="entry name" value="THYROXINE-BINDING GLOBULIN"/>
    <property type="match status" value="1"/>
</dbReference>
<dbReference type="GO" id="GO:0004867">
    <property type="term" value="F:serine-type endopeptidase inhibitor activity"/>
    <property type="evidence" value="ECO:0007669"/>
    <property type="project" value="InterPro"/>
</dbReference>
<feature type="signal peptide" evidence="11">
    <location>
        <begin position="1"/>
        <end position="22"/>
    </location>
</feature>
<evidence type="ECO:0000256" key="10">
    <source>
        <dbReference type="RuleBase" id="RU000411"/>
    </source>
</evidence>
<evidence type="ECO:0000256" key="9">
    <source>
        <dbReference type="ARBA" id="ARBA00043177"/>
    </source>
</evidence>
<evidence type="ECO:0000259" key="12">
    <source>
        <dbReference type="SMART" id="SM00093"/>
    </source>
</evidence>
<dbReference type="SUPFAM" id="SSF56574">
    <property type="entry name" value="Serpins"/>
    <property type="match status" value="1"/>
</dbReference>
<dbReference type="InterPro" id="IPR042185">
    <property type="entry name" value="Serpin_sf_2"/>
</dbReference>
<dbReference type="GO" id="GO:0005615">
    <property type="term" value="C:extracellular space"/>
    <property type="evidence" value="ECO:0007669"/>
    <property type="project" value="InterPro"/>
</dbReference>
<comment type="function">
    <text evidence="6">Major thyroid hormone transport protein in serum.</text>
</comment>
<dbReference type="PANTHER" id="PTHR11461">
    <property type="entry name" value="SERINE PROTEASE INHIBITOR, SERPIN"/>
    <property type="match status" value="1"/>
</dbReference>
<dbReference type="InterPro" id="IPR036186">
    <property type="entry name" value="Serpin_sf"/>
</dbReference>
<dbReference type="Gene3D" id="2.30.39.10">
    <property type="entry name" value="Alpha-1-antitrypsin, domain 1"/>
    <property type="match status" value="1"/>
</dbReference>
<dbReference type="Proteomes" id="UP000324632">
    <property type="component" value="Chromosome 9"/>
</dbReference>
<dbReference type="SMART" id="SM00093">
    <property type="entry name" value="SERPIN"/>
    <property type="match status" value="1"/>
</dbReference>
<protein>
    <recommendedName>
        <fullName evidence="7">Thyroxine-binding globulin</fullName>
    </recommendedName>
    <alternativeName>
        <fullName evidence="9">Serpin A7</fullName>
    </alternativeName>
    <alternativeName>
        <fullName evidence="8">T4-binding globulin</fullName>
    </alternativeName>
</protein>
<dbReference type="FunFam" id="3.30.497.10:FF:000003">
    <property type="entry name" value="Serpin family F member 1"/>
    <property type="match status" value="1"/>
</dbReference>
<dbReference type="OrthoDB" id="671595at2759"/>
<name>A0A5A9P5V9_9TELE</name>
<proteinExistence type="inferred from homology"/>
<dbReference type="AlphaFoldDB" id="A0A5A9P5V9"/>
<evidence type="ECO:0000313" key="13">
    <source>
        <dbReference type="EMBL" id="KAA0717035.1"/>
    </source>
</evidence>
<organism evidence="13 14">
    <name type="scientific">Triplophysa tibetana</name>
    <dbReference type="NCBI Taxonomy" id="1572043"/>
    <lineage>
        <taxon>Eukaryota</taxon>
        <taxon>Metazoa</taxon>
        <taxon>Chordata</taxon>
        <taxon>Craniata</taxon>
        <taxon>Vertebrata</taxon>
        <taxon>Euteleostomi</taxon>
        <taxon>Actinopterygii</taxon>
        <taxon>Neopterygii</taxon>
        <taxon>Teleostei</taxon>
        <taxon>Ostariophysi</taxon>
        <taxon>Cypriniformes</taxon>
        <taxon>Nemacheilidae</taxon>
        <taxon>Triplophysa</taxon>
    </lineage>
</organism>
<dbReference type="Pfam" id="PF00079">
    <property type="entry name" value="Serpin"/>
    <property type="match status" value="1"/>
</dbReference>
<dbReference type="InterPro" id="IPR023795">
    <property type="entry name" value="Serpin_CS"/>
</dbReference>